<dbReference type="InterPro" id="IPR029068">
    <property type="entry name" value="Glyas_Bleomycin-R_OHBP_Dase"/>
</dbReference>
<proteinExistence type="predicted"/>
<keyword evidence="3" id="KW-1185">Reference proteome</keyword>
<evidence type="ECO:0000313" key="2">
    <source>
        <dbReference type="EMBL" id="MFC6165527.1"/>
    </source>
</evidence>
<dbReference type="Gene3D" id="3.10.180.10">
    <property type="entry name" value="2,3-Dihydroxybiphenyl 1,2-Dioxygenase, domain 1"/>
    <property type="match status" value="1"/>
</dbReference>
<sequence length="118" mass="13451">MQKTRIMLYVDNVVTQVKFWQDNFNAKINEISPLPNERQNIVLTISPEVELSFFPKSFIAEYSPEVLGNTPSLMFFSSDFKALHERLTTAGEIVDNNGTLTFNFADPEGHYFVVAEAK</sequence>
<dbReference type="EMBL" id="JBHSSD010000053">
    <property type="protein sequence ID" value="MFC6165527.1"/>
    <property type="molecule type" value="Genomic_DNA"/>
</dbReference>
<dbReference type="PANTHER" id="PTHR36437:SF2">
    <property type="entry name" value="GLYOXALASE_BLEOMYCIN RESISTANCE PROTEIN_DIOXYGENASE"/>
    <property type="match status" value="1"/>
</dbReference>
<accession>A0ABW1R9P5</accession>
<dbReference type="InterPro" id="IPR004360">
    <property type="entry name" value="Glyas_Fos-R_dOase_dom"/>
</dbReference>
<protein>
    <submittedName>
        <fullName evidence="2">VOC family protein</fullName>
    </submittedName>
</protein>
<organism evidence="2 3">
    <name type="scientific">Lactiplantibacillus dongliensis</name>
    <dbReference type="NCBI Taxonomy" id="2559919"/>
    <lineage>
        <taxon>Bacteria</taxon>
        <taxon>Bacillati</taxon>
        <taxon>Bacillota</taxon>
        <taxon>Bacilli</taxon>
        <taxon>Lactobacillales</taxon>
        <taxon>Lactobacillaceae</taxon>
        <taxon>Lactiplantibacillus</taxon>
    </lineage>
</organism>
<reference evidence="3" key="1">
    <citation type="journal article" date="2019" name="Int. J. Syst. Evol. Microbiol.">
        <title>The Global Catalogue of Microorganisms (GCM) 10K type strain sequencing project: providing services to taxonomists for standard genome sequencing and annotation.</title>
        <authorList>
            <consortium name="The Broad Institute Genomics Platform"/>
            <consortium name="The Broad Institute Genome Sequencing Center for Infectious Disease"/>
            <person name="Wu L."/>
            <person name="Ma J."/>
        </authorList>
    </citation>
    <scope>NUCLEOTIDE SEQUENCE [LARGE SCALE GENOMIC DNA]</scope>
    <source>
        <strain evidence="3">CCM 8932</strain>
    </source>
</reference>
<dbReference type="RefSeq" id="WP_137641182.1">
    <property type="nucleotide sequence ID" value="NZ_BJDK01000043.1"/>
</dbReference>
<evidence type="ECO:0000313" key="3">
    <source>
        <dbReference type="Proteomes" id="UP001596253"/>
    </source>
</evidence>
<dbReference type="Pfam" id="PF00903">
    <property type="entry name" value="Glyoxalase"/>
    <property type="match status" value="1"/>
</dbReference>
<gene>
    <name evidence="2" type="ORF">ACFP3T_12670</name>
</gene>
<dbReference type="PANTHER" id="PTHR36437">
    <property type="entry name" value="GLYOXALASE/BLEOMYCIN RESISTANCE PROTEIN/DIOXYGENASE"/>
    <property type="match status" value="1"/>
</dbReference>
<dbReference type="Proteomes" id="UP001596253">
    <property type="component" value="Unassembled WGS sequence"/>
</dbReference>
<dbReference type="SUPFAM" id="SSF54593">
    <property type="entry name" value="Glyoxalase/Bleomycin resistance protein/Dihydroxybiphenyl dioxygenase"/>
    <property type="match status" value="1"/>
</dbReference>
<feature type="domain" description="Glyoxalase/fosfomycin resistance/dioxygenase" evidence="1">
    <location>
        <begin position="5"/>
        <end position="112"/>
    </location>
</feature>
<comment type="caution">
    <text evidence="2">The sequence shown here is derived from an EMBL/GenBank/DDBJ whole genome shotgun (WGS) entry which is preliminary data.</text>
</comment>
<name>A0ABW1R9P5_9LACO</name>
<evidence type="ECO:0000259" key="1">
    <source>
        <dbReference type="Pfam" id="PF00903"/>
    </source>
</evidence>